<dbReference type="AlphaFoldDB" id="A0AAW7XIE3"/>
<keyword evidence="6 8" id="KW-0807">Transducer</keyword>
<evidence type="ECO:0000256" key="7">
    <source>
        <dbReference type="ARBA" id="ARBA00029447"/>
    </source>
</evidence>
<dbReference type="Pfam" id="PF08376">
    <property type="entry name" value="NIT"/>
    <property type="match status" value="1"/>
</dbReference>
<evidence type="ECO:0000256" key="5">
    <source>
        <dbReference type="ARBA" id="ARBA00023136"/>
    </source>
</evidence>
<comment type="similarity">
    <text evidence="7">Belongs to the methyl-accepting chemotaxis (MCP) protein family.</text>
</comment>
<feature type="transmembrane region" description="Helical" evidence="9">
    <location>
        <begin position="302"/>
        <end position="323"/>
    </location>
</feature>
<dbReference type="PRINTS" id="PR00260">
    <property type="entry name" value="CHEMTRNSDUCR"/>
</dbReference>
<dbReference type="PANTHER" id="PTHR32089:SF119">
    <property type="entry name" value="METHYL-ACCEPTING CHEMOTAXIS PROTEIN CTPL"/>
    <property type="match status" value="1"/>
</dbReference>
<evidence type="ECO:0000259" key="11">
    <source>
        <dbReference type="PROSITE" id="PS50111"/>
    </source>
</evidence>
<dbReference type="SUPFAM" id="SSF58104">
    <property type="entry name" value="Methyl-accepting chemotaxis protein (MCP) signaling domain"/>
    <property type="match status" value="1"/>
</dbReference>
<dbReference type="FunFam" id="1.10.287.950:FF:000001">
    <property type="entry name" value="Methyl-accepting chemotaxis sensory transducer"/>
    <property type="match status" value="1"/>
</dbReference>
<protein>
    <submittedName>
        <fullName evidence="14">Methyl-accepting chemotaxis protein</fullName>
    </submittedName>
</protein>
<keyword evidence="3 9" id="KW-0812">Transmembrane</keyword>
<keyword evidence="10" id="KW-0732">Signal</keyword>
<evidence type="ECO:0000256" key="3">
    <source>
        <dbReference type="ARBA" id="ARBA00022692"/>
    </source>
</evidence>
<dbReference type="SMART" id="SM00304">
    <property type="entry name" value="HAMP"/>
    <property type="match status" value="3"/>
</dbReference>
<evidence type="ECO:0000256" key="8">
    <source>
        <dbReference type="PROSITE-ProRule" id="PRU00284"/>
    </source>
</evidence>
<feature type="signal peptide" evidence="10">
    <location>
        <begin position="1"/>
        <end position="22"/>
    </location>
</feature>
<reference evidence="14" key="1">
    <citation type="submission" date="2023-07" db="EMBL/GenBank/DDBJ databases">
        <title>Genome content predicts the carbon catabolic preferences of heterotrophic bacteria.</title>
        <authorList>
            <person name="Gralka M."/>
        </authorList>
    </citation>
    <scope>NUCLEOTIDE SEQUENCE</scope>
    <source>
        <strain evidence="14">I2M16</strain>
    </source>
</reference>
<keyword evidence="5 9" id="KW-0472">Membrane</keyword>
<dbReference type="GO" id="GO:0007165">
    <property type="term" value="P:signal transduction"/>
    <property type="evidence" value="ECO:0007669"/>
    <property type="project" value="UniProtKB-KW"/>
</dbReference>
<keyword evidence="2" id="KW-1003">Cell membrane</keyword>
<evidence type="ECO:0000256" key="1">
    <source>
        <dbReference type="ARBA" id="ARBA00004429"/>
    </source>
</evidence>
<dbReference type="Proteomes" id="UP001169862">
    <property type="component" value="Unassembled WGS sequence"/>
</dbReference>
<dbReference type="GO" id="GO:0006935">
    <property type="term" value="P:chemotaxis"/>
    <property type="evidence" value="ECO:0007669"/>
    <property type="project" value="InterPro"/>
</dbReference>
<proteinExistence type="inferred from homology"/>
<evidence type="ECO:0000256" key="10">
    <source>
        <dbReference type="SAM" id="SignalP"/>
    </source>
</evidence>
<dbReference type="SMART" id="SM00283">
    <property type="entry name" value="MA"/>
    <property type="match status" value="1"/>
</dbReference>
<feature type="domain" description="HAMP" evidence="13">
    <location>
        <begin position="329"/>
        <end position="382"/>
    </location>
</feature>
<dbReference type="CDD" id="cd06225">
    <property type="entry name" value="HAMP"/>
    <property type="match status" value="1"/>
</dbReference>
<feature type="chain" id="PRO_5043342120" evidence="10">
    <location>
        <begin position="23"/>
        <end position="659"/>
    </location>
</feature>
<name>A0AAW7XIE3_9GAMM</name>
<comment type="subcellular location">
    <subcellularLocation>
        <location evidence="1">Cell inner membrane</location>
        <topology evidence="1">Multi-pass membrane protein</topology>
    </subcellularLocation>
</comment>
<evidence type="ECO:0000256" key="6">
    <source>
        <dbReference type="ARBA" id="ARBA00023224"/>
    </source>
</evidence>
<comment type="caution">
    <text evidence="14">The sequence shown here is derived from an EMBL/GenBank/DDBJ whole genome shotgun (WGS) entry which is preliminary data.</text>
</comment>
<evidence type="ECO:0000313" key="15">
    <source>
        <dbReference type="Proteomes" id="UP001169862"/>
    </source>
</evidence>
<dbReference type="GO" id="GO:0005886">
    <property type="term" value="C:plasma membrane"/>
    <property type="evidence" value="ECO:0007669"/>
    <property type="project" value="UniProtKB-SubCell"/>
</dbReference>
<organism evidence="14 15">
    <name type="scientific">Neptunomonas phycophila</name>
    <dbReference type="NCBI Taxonomy" id="1572645"/>
    <lineage>
        <taxon>Bacteria</taxon>
        <taxon>Pseudomonadati</taxon>
        <taxon>Pseudomonadota</taxon>
        <taxon>Gammaproteobacteria</taxon>
        <taxon>Oceanospirillales</taxon>
        <taxon>Oceanospirillaceae</taxon>
        <taxon>Neptunomonas</taxon>
    </lineage>
</organism>
<accession>A0AAW7XIE3</accession>
<dbReference type="InterPro" id="IPR013587">
    <property type="entry name" value="Nitrate/nitrite_sensing"/>
</dbReference>
<dbReference type="GO" id="GO:0004888">
    <property type="term" value="F:transmembrane signaling receptor activity"/>
    <property type="evidence" value="ECO:0007669"/>
    <property type="project" value="InterPro"/>
</dbReference>
<evidence type="ECO:0000256" key="2">
    <source>
        <dbReference type="ARBA" id="ARBA00022519"/>
    </source>
</evidence>
<evidence type="ECO:0000259" key="13">
    <source>
        <dbReference type="PROSITE" id="PS50885"/>
    </source>
</evidence>
<evidence type="ECO:0000256" key="9">
    <source>
        <dbReference type="SAM" id="Phobius"/>
    </source>
</evidence>
<dbReference type="PROSITE" id="PS50885">
    <property type="entry name" value="HAMP"/>
    <property type="match status" value="1"/>
</dbReference>
<keyword evidence="2" id="KW-0997">Cell inner membrane</keyword>
<sequence>MKNLQFKNKLVLLMSIPLIVSALLIADELSQAWVNAVDSENLVANMRLTRMNSELVHELQKERGATAGFIGSKGQVFAAALSKQREQTDIAKSHWEAFIIENPIDDAEQKELAHYVQSELKTLVSVRNSVDSLNVSLKDALAYYTGINKSLLTSAEITARESKDVELTRYSIAYSSYLQSKERAGIERAVLSNVFGADKFAPGLYSRFITLVTEQDTYMQIFSGLAKPSMIKDLSAMASSSSVKEVMRLRALAKEKEADGGFAVDAKYWFSQATDRINQLKVMEDAIATDLINIAKSHEQTAFIKLVILIGLLVLILASSLILTTKIMKQLNRQVRSLVEVMKAVIDENDLTKRVTVYSEDELGQVAIGLNKTLSNFSDSMSRLGQSCNTLVGIAKETSDVANRSIVKLVAQQQKTTQVAAAVEELTSAVQQVAGNTQHSAEQANQASAIAHEGHDVVRASVESVNQLAGDVQQLSDLISKLHASSINISNVVEVINNVSDQTGLLALNAAIEAARAGEQGRGFAVVADEVRTLAQRTQTSTTEIATIIQDLQSEVEAAFTLVEANHEKMTHTVERTNNVEHSLEQIVLSVNEITNVANQIASASDEQSHVLKDVSSSITDIDSNSTEISSAASEIGSAADNLLAMANQLENMVKAYRV</sequence>
<feature type="domain" description="Methyl-accepting transducer" evidence="11">
    <location>
        <begin position="387"/>
        <end position="623"/>
    </location>
</feature>
<dbReference type="PROSITE" id="PS50111">
    <property type="entry name" value="CHEMOTAXIS_TRANSDUC_2"/>
    <property type="match status" value="1"/>
</dbReference>
<feature type="domain" description="T-SNARE coiled-coil homology" evidence="12">
    <location>
        <begin position="574"/>
        <end position="636"/>
    </location>
</feature>
<dbReference type="RefSeq" id="WP_303550308.1">
    <property type="nucleotide sequence ID" value="NZ_JAUOPG010000006.1"/>
</dbReference>
<dbReference type="EMBL" id="JAUOPG010000006">
    <property type="protein sequence ID" value="MDO6453917.1"/>
    <property type="molecule type" value="Genomic_DNA"/>
</dbReference>
<dbReference type="Pfam" id="PF00015">
    <property type="entry name" value="MCPsignal"/>
    <property type="match status" value="1"/>
</dbReference>
<dbReference type="PANTHER" id="PTHR32089">
    <property type="entry name" value="METHYL-ACCEPTING CHEMOTAXIS PROTEIN MCPB"/>
    <property type="match status" value="1"/>
</dbReference>
<evidence type="ECO:0000256" key="4">
    <source>
        <dbReference type="ARBA" id="ARBA00022989"/>
    </source>
</evidence>
<dbReference type="InterPro" id="IPR004089">
    <property type="entry name" value="MCPsignal_dom"/>
</dbReference>
<dbReference type="InterPro" id="IPR003660">
    <property type="entry name" value="HAMP_dom"/>
</dbReference>
<gene>
    <name evidence="14" type="ORF">Q4490_10105</name>
</gene>
<dbReference type="PROSITE" id="PS50192">
    <property type="entry name" value="T_SNARE"/>
    <property type="match status" value="1"/>
</dbReference>
<keyword evidence="4 9" id="KW-1133">Transmembrane helix</keyword>
<dbReference type="Pfam" id="PF00672">
    <property type="entry name" value="HAMP"/>
    <property type="match status" value="1"/>
</dbReference>
<evidence type="ECO:0000313" key="14">
    <source>
        <dbReference type="EMBL" id="MDO6453917.1"/>
    </source>
</evidence>
<evidence type="ECO:0000259" key="12">
    <source>
        <dbReference type="PROSITE" id="PS50192"/>
    </source>
</evidence>
<dbReference type="InterPro" id="IPR000727">
    <property type="entry name" value="T_SNARE_dom"/>
</dbReference>
<dbReference type="Gene3D" id="1.10.287.950">
    <property type="entry name" value="Methyl-accepting chemotaxis protein"/>
    <property type="match status" value="1"/>
</dbReference>
<dbReference type="CDD" id="cd11386">
    <property type="entry name" value="MCP_signal"/>
    <property type="match status" value="1"/>
</dbReference>
<dbReference type="InterPro" id="IPR004090">
    <property type="entry name" value="Chemotax_Me-accpt_rcpt"/>
</dbReference>